<protein>
    <submittedName>
        <fullName evidence="1">Uncharacterized protein</fullName>
    </submittedName>
</protein>
<keyword evidence="2" id="KW-1185">Reference proteome</keyword>
<reference evidence="1" key="1">
    <citation type="submission" date="2021-05" db="EMBL/GenBank/DDBJ databases">
        <authorList>
            <person name="Pan Q."/>
            <person name="Jouanno E."/>
            <person name="Zahm M."/>
            <person name="Klopp C."/>
            <person name="Cabau C."/>
            <person name="Louis A."/>
            <person name="Berthelot C."/>
            <person name="Parey E."/>
            <person name="Roest Crollius H."/>
            <person name="Montfort J."/>
            <person name="Robinson-Rechavi M."/>
            <person name="Bouchez O."/>
            <person name="Lampietro C."/>
            <person name="Lopez Roques C."/>
            <person name="Donnadieu C."/>
            <person name="Postlethwait J."/>
            <person name="Bobe J."/>
            <person name="Dillon D."/>
            <person name="Chandos A."/>
            <person name="von Hippel F."/>
            <person name="Guiguen Y."/>
        </authorList>
    </citation>
    <scope>NUCLEOTIDE SEQUENCE</scope>
    <source>
        <strain evidence="1">YG-Jan2019</strain>
    </source>
</reference>
<proteinExistence type="predicted"/>
<gene>
    <name evidence="1" type="ORF">DPEC_G00201780</name>
</gene>
<organism evidence="1 2">
    <name type="scientific">Dallia pectoralis</name>
    <name type="common">Alaska blackfish</name>
    <dbReference type="NCBI Taxonomy" id="75939"/>
    <lineage>
        <taxon>Eukaryota</taxon>
        <taxon>Metazoa</taxon>
        <taxon>Chordata</taxon>
        <taxon>Craniata</taxon>
        <taxon>Vertebrata</taxon>
        <taxon>Euteleostomi</taxon>
        <taxon>Actinopterygii</taxon>
        <taxon>Neopterygii</taxon>
        <taxon>Teleostei</taxon>
        <taxon>Protacanthopterygii</taxon>
        <taxon>Esociformes</taxon>
        <taxon>Umbridae</taxon>
        <taxon>Dallia</taxon>
    </lineage>
</organism>
<accession>A0ACC2G9J9</accession>
<dbReference type="Proteomes" id="UP001157502">
    <property type="component" value="Chromosome 16"/>
</dbReference>
<evidence type="ECO:0000313" key="2">
    <source>
        <dbReference type="Proteomes" id="UP001157502"/>
    </source>
</evidence>
<name>A0ACC2G9J9_DALPE</name>
<dbReference type="EMBL" id="CM055743">
    <property type="protein sequence ID" value="KAJ8000143.1"/>
    <property type="molecule type" value="Genomic_DNA"/>
</dbReference>
<comment type="caution">
    <text evidence="1">The sequence shown here is derived from an EMBL/GenBank/DDBJ whole genome shotgun (WGS) entry which is preliminary data.</text>
</comment>
<evidence type="ECO:0000313" key="1">
    <source>
        <dbReference type="EMBL" id="KAJ8000143.1"/>
    </source>
</evidence>
<sequence length="54" mass="6074">MGECRTSDPPTIACLKPKERQPRIVCQQPAEEDSKEGSTREVILPINTCFEEVL</sequence>